<keyword evidence="6 8" id="KW-1133">Transmembrane helix</keyword>
<dbReference type="InterPro" id="IPR004761">
    <property type="entry name" value="Spore_GerAB"/>
</dbReference>
<comment type="caution">
    <text evidence="9">The sequence shown here is derived from an EMBL/GenBank/DDBJ whole genome shotgun (WGS) entry which is preliminary data.</text>
</comment>
<feature type="transmembrane region" description="Helical" evidence="8">
    <location>
        <begin position="223"/>
        <end position="245"/>
    </location>
</feature>
<evidence type="ECO:0000313" key="9">
    <source>
        <dbReference type="EMBL" id="MFD2760244.1"/>
    </source>
</evidence>
<evidence type="ECO:0000256" key="8">
    <source>
        <dbReference type="SAM" id="Phobius"/>
    </source>
</evidence>
<evidence type="ECO:0000256" key="3">
    <source>
        <dbReference type="ARBA" id="ARBA00022448"/>
    </source>
</evidence>
<keyword evidence="5 8" id="KW-0812">Transmembrane</keyword>
<sequence length="370" mass="40405">MKKFEYADNQISDKEILIAIPSIVVGVGVLSMPRTLADQTNGADGLIPLAIGGAIVVFLTWLVAKLAAKFPQESFISYASFITSKPVGTVLTLLLSIQGLLIAAYETRVIAAVAEQYLFSRTPFGVVGLTFLLIVIYAVAGSRAGLFRLNMMFFPFIVFISLLLVLFTTGLFEPGNMLPVLTTGYSGQWDAFKQSAFSFMGFGFLLFYTSLVKSPANVPKKAAAGMVTAVLLYIMIYIMCIGVFGNLAAGNLQYPTVELAKDVEIPGGFFERFESLFFVIWIMAIFNTCIMALDSAVFALNSMFKKNRKMQLIFTLSPLVYIVGMLPQNVNEIAVFGTIVSVYGYAITISVTVLLFIVLKVRGGKRNDPS</sequence>
<feature type="transmembrane region" description="Helical" evidence="8">
    <location>
        <begin position="342"/>
        <end position="361"/>
    </location>
</feature>
<keyword evidence="7 8" id="KW-0472">Membrane</keyword>
<dbReference type="Gene3D" id="1.20.1740.10">
    <property type="entry name" value="Amino acid/polyamine transporter I"/>
    <property type="match status" value="1"/>
</dbReference>
<feature type="transmembrane region" description="Helical" evidence="8">
    <location>
        <begin position="192"/>
        <end position="211"/>
    </location>
</feature>
<feature type="transmembrane region" description="Helical" evidence="8">
    <location>
        <begin position="276"/>
        <end position="300"/>
    </location>
</feature>
<evidence type="ECO:0000256" key="6">
    <source>
        <dbReference type="ARBA" id="ARBA00022989"/>
    </source>
</evidence>
<dbReference type="RefSeq" id="WP_382391529.1">
    <property type="nucleotide sequence ID" value="NZ_JBHUNA010000007.1"/>
</dbReference>
<proteinExistence type="inferred from homology"/>
<evidence type="ECO:0000256" key="2">
    <source>
        <dbReference type="ARBA" id="ARBA00007998"/>
    </source>
</evidence>
<keyword evidence="10" id="KW-1185">Reference proteome</keyword>
<feature type="transmembrane region" description="Helical" evidence="8">
    <location>
        <begin position="45"/>
        <end position="67"/>
    </location>
</feature>
<evidence type="ECO:0000256" key="1">
    <source>
        <dbReference type="ARBA" id="ARBA00004141"/>
    </source>
</evidence>
<dbReference type="Pfam" id="PF03845">
    <property type="entry name" value="Spore_permease"/>
    <property type="match status" value="1"/>
</dbReference>
<evidence type="ECO:0000313" key="10">
    <source>
        <dbReference type="Proteomes" id="UP001597502"/>
    </source>
</evidence>
<keyword evidence="3" id="KW-0813">Transport</keyword>
<keyword evidence="4" id="KW-0309">Germination</keyword>
<dbReference type="NCBIfam" id="TIGR00912">
    <property type="entry name" value="2A0309"/>
    <property type="match status" value="1"/>
</dbReference>
<dbReference type="EMBL" id="JBHUNA010000007">
    <property type="protein sequence ID" value="MFD2760244.1"/>
    <property type="molecule type" value="Genomic_DNA"/>
</dbReference>
<evidence type="ECO:0000256" key="4">
    <source>
        <dbReference type="ARBA" id="ARBA00022544"/>
    </source>
</evidence>
<feature type="transmembrane region" description="Helical" evidence="8">
    <location>
        <begin position="117"/>
        <end position="140"/>
    </location>
</feature>
<dbReference type="PANTHER" id="PTHR34975:SF2">
    <property type="entry name" value="SPORE GERMINATION PROTEIN A2"/>
    <property type="match status" value="1"/>
</dbReference>
<gene>
    <name evidence="9" type="ORF">ACFSUO_04550</name>
</gene>
<name>A0ABW5V3E2_9BACI</name>
<dbReference type="PANTHER" id="PTHR34975">
    <property type="entry name" value="SPORE GERMINATION PROTEIN A2"/>
    <property type="match status" value="1"/>
</dbReference>
<feature type="transmembrane region" description="Helical" evidence="8">
    <location>
        <begin position="312"/>
        <end position="330"/>
    </location>
</feature>
<protein>
    <submittedName>
        <fullName evidence="9">Endospore germination permease</fullName>
    </submittedName>
</protein>
<reference evidence="10" key="1">
    <citation type="journal article" date="2019" name="Int. J. Syst. Evol. Microbiol.">
        <title>The Global Catalogue of Microorganisms (GCM) 10K type strain sequencing project: providing services to taxonomists for standard genome sequencing and annotation.</title>
        <authorList>
            <consortium name="The Broad Institute Genomics Platform"/>
            <consortium name="The Broad Institute Genome Sequencing Center for Infectious Disease"/>
            <person name="Wu L."/>
            <person name="Ma J."/>
        </authorList>
    </citation>
    <scope>NUCLEOTIDE SEQUENCE [LARGE SCALE GENOMIC DNA]</scope>
    <source>
        <strain evidence="10">TISTR 1535</strain>
    </source>
</reference>
<evidence type="ECO:0000256" key="5">
    <source>
        <dbReference type="ARBA" id="ARBA00022692"/>
    </source>
</evidence>
<feature type="transmembrane region" description="Helical" evidence="8">
    <location>
        <begin position="87"/>
        <end position="105"/>
    </location>
</feature>
<evidence type="ECO:0000256" key="7">
    <source>
        <dbReference type="ARBA" id="ARBA00023136"/>
    </source>
</evidence>
<feature type="transmembrane region" description="Helical" evidence="8">
    <location>
        <begin position="16"/>
        <end position="33"/>
    </location>
</feature>
<feature type="transmembrane region" description="Helical" evidence="8">
    <location>
        <begin position="152"/>
        <end position="172"/>
    </location>
</feature>
<organism evidence="9 10">
    <name type="scientific">Lentibacillus juripiscarius</name>
    <dbReference type="NCBI Taxonomy" id="257446"/>
    <lineage>
        <taxon>Bacteria</taxon>
        <taxon>Bacillati</taxon>
        <taxon>Bacillota</taxon>
        <taxon>Bacilli</taxon>
        <taxon>Bacillales</taxon>
        <taxon>Bacillaceae</taxon>
        <taxon>Lentibacillus</taxon>
    </lineage>
</organism>
<comment type="similarity">
    <text evidence="2">Belongs to the amino acid-polyamine-organocation (APC) superfamily. Spore germination protein (SGP) (TC 2.A.3.9) family.</text>
</comment>
<dbReference type="Proteomes" id="UP001597502">
    <property type="component" value="Unassembled WGS sequence"/>
</dbReference>
<accession>A0ABW5V3E2</accession>
<comment type="subcellular location">
    <subcellularLocation>
        <location evidence="1">Membrane</location>
        <topology evidence="1">Multi-pass membrane protein</topology>
    </subcellularLocation>
</comment>